<feature type="domain" description="Reverse transcriptase Ty1/copia-type" evidence="1">
    <location>
        <begin position="1"/>
        <end position="56"/>
    </location>
</feature>
<dbReference type="CDD" id="cd09272">
    <property type="entry name" value="RNase_HI_RT_Ty1"/>
    <property type="match status" value="1"/>
</dbReference>
<dbReference type="Proteomes" id="UP000233551">
    <property type="component" value="Unassembled WGS sequence"/>
</dbReference>
<dbReference type="STRING" id="22663.A0A2I0KU63"/>
<dbReference type="PANTHER" id="PTHR11439:SF517">
    <property type="entry name" value="CYSTEINE-RICH RLK (RECEPTOR-LIKE PROTEIN KINASE) 8"/>
    <property type="match status" value="1"/>
</dbReference>
<accession>A0A2I0KU63</accession>
<dbReference type="AlphaFoldDB" id="A0A2I0KU63"/>
<evidence type="ECO:0000313" key="3">
    <source>
        <dbReference type="Proteomes" id="UP000233551"/>
    </source>
</evidence>
<evidence type="ECO:0000313" key="2">
    <source>
        <dbReference type="EMBL" id="PKI72009.1"/>
    </source>
</evidence>
<keyword evidence="3" id="KW-1185">Reference proteome</keyword>
<dbReference type="InterPro" id="IPR013103">
    <property type="entry name" value="RVT_2"/>
</dbReference>
<proteinExistence type="predicted"/>
<reference evidence="2 3" key="1">
    <citation type="submission" date="2017-11" db="EMBL/GenBank/DDBJ databases">
        <title>De-novo sequencing of pomegranate (Punica granatum L.) genome.</title>
        <authorList>
            <person name="Akparov Z."/>
            <person name="Amiraslanov A."/>
            <person name="Hajiyeva S."/>
            <person name="Abbasov M."/>
            <person name="Kaur K."/>
            <person name="Hamwieh A."/>
            <person name="Solovyev V."/>
            <person name="Salamov A."/>
            <person name="Braich B."/>
            <person name="Kosarev P."/>
            <person name="Mahmoud A."/>
            <person name="Hajiyev E."/>
            <person name="Babayeva S."/>
            <person name="Izzatullayeva V."/>
            <person name="Mammadov A."/>
            <person name="Mammadov A."/>
            <person name="Sharifova S."/>
            <person name="Ojaghi J."/>
            <person name="Eynullazada K."/>
            <person name="Bayramov B."/>
            <person name="Abdulazimova A."/>
            <person name="Shahmuradov I."/>
        </authorList>
    </citation>
    <scope>NUCLEOTIDE SEQUENCE [LARGE SCALE GENOMIC DNA]</scope>
    <source>
        <strain evidence="3">cv. AG2017</strain>
        <tissue evidence="2">Leaf</tissue>
    </source>
</reference>
<comment type="caution">
    <text evidence="2">The sequence shown here is derived from an EMBL/GenBank/DDBJ whole genome shotgun (WGS) entry which is preliminary data.</text>
</comment>
<protein>
    <recommendedName>
        <fullName evidence="1">Reverse transcriptase Ty1/copia-type domain-containing protein</fullName>
    </recommendedName>
</protein>
<dbReference type="PANTHER" id="PTHR11439">
    <property type="entry name" value="GAG-POL-RELATED RETROTRANSPOSON"/>
    <property type="match status" value="1"/>
</dbReference>
<sequence>MTCEFEMADMGLMSYFLGLEVTQSEEGIFVCQQKYTKDILERFKMATCKPIRTPMEERLNDWGGDVGERKSTYGYAFSLGNGAFSWSSKKQQVVAFSLWDSLIVIGELVGFTNSDWGGDVGERKSTYGYAFSLGNGAFSWSSKKQQVVAFSLWDSLIVIGEVMLEKERVLMVMLSPWGMEPFHDPRRSSRWWLYPQLRRST</sequence>
<name>A0A2I0KU63_PUNGR</name>
<dbReference type="Pfam" id="PF07727">
    <property type="entry name" value="RVT_2"/>
    <property type="match status" value="1"/>
</dbReference>
<dbReference type="EMBL" id="PGOL01000344">
    <property type="protein sequence ID" value="PKI72009.1"/>
    <property type="molecule type" value="Genomic_DNA"/>
</dbReference>
<evidence type="ECO:0000259" key="1">
    <source>
        <dbReference type="Pfam" id="PF07727"/>
    </source>
</evidence>
<gene>
    <name evidence="2" type="ORF">CRG98_007625</name>
</gene>
<organism evidence="2 3">
    <name type="scientific">Punica granatum</name>
    <name type="common">Pomegranate</name>
    <dbReference type="NCBI Taxonomy" id="22663"/>
    <lineage>
        <taxon>Eukaryota</taxon>
        <taxon>Viridiplantae</taxon>
        <taxon>Streptophyta</taxon>
        <taxon>Embryophyta</taxon>
        <taxon>Tracheophyta</taxon>
        <taxon>Spermatophyta</taxon>
        <taxon>Magnoliopsida</taxon>
        <taxon>eudicotyledons</taxon>
        <taxon>Gunneridae</taxon>
        <taxon>Pentapetalae</taxon>
        <taxon>rosids</taxon>
        <taxon>malvids</taxon>
        <taxon>Myrtales</taxon>
        <taxon>Lythraceae</taxon>
        <taxon>Punica</taxon>
    </lineage>
</organism>